<dbReference type="EMBL" id="SLWQ01000003">
    <property type="protein sequence ID" value="TCO41425.1"/>
    <property type="molecule type" value="Genomic_DNA"/>
</dbReference>
<comment type="caution">
    <text evidence="2">The sequence shown here is derived from an EMBL/GenBank/DDBJ whole genome shotgun (WGS) entry which is preliminary data.</text>
</comment>
<reference evidence="2 3" key="1">
    <citation type="journal article" date="2015" name="Stand. Genomic Sci.">
        <title>Genomic Encyclopedia of Bacterial and Archaeal Type Strains, Phase III: the genomes of soil and plant-associated and newly described type strains.</title>
        <authorList>
            <person name="Whitman W.B."/>
            <person name="Woyke T."/>
            <person name="Klenk H.P."/>
            <person name="Zhou Y."/>
            <person name="Lilburn T.G."/>
            <person name="Beck B.J."/>
            <person name="De Vos P."/>
            <person name="Vandamme P."/>
            <person name="Eisen J.A."/>
            <person name="Garrity G."/>
            <person name="Hugenholtz P."/>
            <person name="Kyrpides N.C."/>
        </authorList>
    </citation>
    <scope>NUCLEOTIDE SEQUENCE [LARGE SCALE GENOMIC DNA]</scope>
    <source>
        <strain evidence="2 3">A3</strain>
    </source>
</reference>
<protein>
    <recommendedName>
        <fullName evidence="4">LppP/LprE lipoprotein</fullName>
    </recommendedName>
</protein>
<name>A0A4R2IFG3_9GAMM</name>
<accession>A0A4R2IFG3</accession>
<dbReference type="Proteomes" id="UP000294862">
    <property type="component" value="Unassembled WGS sequence"/>
</dbReference>
<gene>
    <name evidence="2" type="ORF">EV148_103345</name>
</gene>
<feature type="signal peptide" evidence="1">
    <location>
        <begin position="1"/>
        <end position="24"/>
    </location>
</feature>
<keyword evidence="3" id="KW-1185">Reference proteome</keyword>
<feature type="chain" id="PRO_5020854664" description="LppP/LprE lipoprotein" evidence="1">
    <location>
        <begin position="25"/>
        <end position="171"/>
    </location>
</feature>
<evidence type="ECO:0000313" key="3">
    <source>
        <dbReference type="Proteomes" id="UP000294862"/>
    </source>
</evidence>
<evidence type="ECO:0000313" key="2">
    <source>
        <dbReference type="EMBL" id="TCO41425.1"/>
    </source>
</evidence>
<sequence>MPCLRFASPVLVLALLAPAQGVLAATGRGVGDAELARAARVARVADIDYVRGECGDERTVEAWLDDAVGDTARVTWRGGACTLANPGNPIDAGSKWCGGATIVPKKDPKHVASIEVYFEQPVDGKPGKAYAFRAVNHDLDGLDYKRDTRSFEIGYGQRFVDGYVAPGDDCD</sequence>
<proteinExistence type="predicted"/>
<organism evidence="2 3">
    <name type="scientific">Dokdonella fugitiva</name>
    <dbReference type="NCBI Taxonomy" id="328517"/>
    <lineage>
        <taxon>Bacteria</taxon>
        <taxon>Pseudomonadati</taxon>
        <taxon>Pseudomonadota</taxon>
        <taxon>Gammaproteobacteria</taxon>
        <taxon>Lysobacterales</taxon>
        <taxon>Rhodanobacteraceae</taxon>
        <taxon>Dokdonella</taxon>
    </lineage>
</organism>
<dbReference type="RefSeq" id="WP_131996521.1">
    <property type="nucleotide sequence ID" value="NZ_JACGXM010000004.1"/>
</dbReference>
<dbReference type="AlphaFoldDB" id="A0A4R2IFG3"/>
<evidence type="ECO:0008006" key="4">
    <source>
        <dbReference type="Google" id="ProtNLM"/>
    </source>
</evidence>
<keyword evidence="1" id="KW-0732">Signal</keyword>
<evidence type="ECO:0000256" key="1">
    <source>
        <dbReference type="SAM" id="SignalP"/>
    </source>
</evidence>